<gene>
    <name evidence="12" type="ORF">EGM181_09445</name>
    <name evidence="9" type="ORF">HWH42_13755</name>
    <name evidence="13" type="ORF">NCTC12360_00769</name>
    <name evidence="11" type="ORF">P7E30_09515</name>
    <name evidence="10" type="ORF">QRX88_16195</name>
</gene>
<keyword evidence="1" id="KW-1003">Cell membrane</keyword>
<keyword evidence="2 7" id="KW-0812">Transmembrane</keyword>
<dbReference type="PANTHER" id="PTHR41335:SF1">
    <property type="entry name" value="MEMBRANE PROTEIN"/>
    <property type="match status" value="1"/>
</dbReference>
<reference evidence="12 15" key="2">
    <citation type="submission" date="2020-03" db="EMBL/GenBank/DDBJ databases">
        <title>Characterization of ganglioside-mimicking enterococci.</title>
        <authorList>
            <person name="Patry R.T."/>
            <person name="Nothaft H."/>
            <person name="Bridger R."/>
            <person name="Shajahan A."/>
            <person name="Huynh S."/>
            <person name="Sanchez S."/>
            <person name="Azadi P."/>
            <person name="Cooper K."/>
            <person name="Miller W.G."/>
            <person name="Parker C.T."/>
            <person name="Wells L."/>
            <person name="Szymanski C.M."/>
        </authorList>
    </citation>
    <scope>NUCLEOTIDE SEQUENCE [LARGE SCALE GENOMIC DNA]</scope>
    <source>
        <strain evidence="12 15">EGM181</strain>
    </source>
</reference>
<organism evidence="11 17">
    <name type="scientific">Enterococcus gallinarum</name>
    <dbReference type="NCBI Taxonomy" id="1353"/>
    <lineage>
        <taxon>Bacteria</taxon>
        <taxon>Bacillati</taxon>
        <taxon>Bacillota</taxon>
        <taxon>Bacilli</taxon>
        <taxon>Lactobacillales</taxon>
        <taxon>Enterococcaceae</taxon>
        <taxon>Enterococcus</taxon>
    </lineage>
</organism>
<keyword evidence="4 7" id="KW-0472">Membrane</keyword>
<evidence type="ECO:0000313" key="9">
    <source>
        <dbReference type="EMBL" id="MBA0973632.1"/>
    </source>
</evidence>
<dbReference type="EMBL" id="JABXJK010000075">
    <property type="protein sequence ID" value="MBA0973632.1"/>
    <property type="molecule type" value="Genomic_DNA"/>
</dbReference>
<proteinExistence type="predicted"/>
<evidence type="ECO:0000259" key="8">
    <source>
        <dbReference type="Pfam" id="PF06305"/>
    </source>
</evidence>
<dbReference type="AlphaFoldDB" id="A0A2K3QSN1"/>
<keyword evidence="5" id="KW-0175">Coiled coil</keyword>
<reference evidence="10 18" key="5">
    <citation type="submission" date="2023-06" db="EMBL/GenBank/DDBJ databases">
        <title>Acute promotion of culturable opportunistic pathogens and persistent increase of antibiotic resistance following antibiotic exposure in mouse gut microbiota.</title>
        <authorList>
            <person name="Li L."/>
            <person name="Wang B."/>
            <person name="Sun Y."/>
            <person name="Wang M."/>
            <person name="Xu H."/>
        </authorList>
    </citation>
    <scope>NUCLEOTIDE SEQUENCE [LARGE SCALE GENOMIC DNA]</scope>
    <source>
        <strain evidence="10 18">CRI2_2</strain>
    </source>
</reference>
<evidence type="ECO:0000313" key="15">
    <source>
        <dbReference type="Proteomes" id="UP000516696"/>
    </source>
</evidence>
<evidence type="ECO:0000313" key="13">
    <source>
        <dbReference type="EMBL" id="STD82345.1"/>
    </source>
</evidence>
<feature type="region of interest" description="Disordered" evidence="6">
    <location>
        <begin position="120"/>
        <end position="141"/>
    </location>
</feature>
<evidence type="ECO:0000313" key="12">
    <source>
        <dbReference type="EMBL" id="QOG27456.1"/>
    </source>
</evidence>
<protein>
    <submittedName>
        <fullName evidence="9">DUF1049 domain-containing protein</fullName>
    </submittedName>
    <submittedName>
        <fullName evidence="11">Lipopolysaccharide assembly protein LapA domain-containing protein</fullName>
    </submittedName>
    <submittedName>
        <fullName evidence="13">Uncharacterized integral membrane protein</fullName>
    </submittedName>
</protein>
<evidence type="ECO:0000256" key="2">
    <source>
        <dbReference type="ARBA" id="ARBA00022692"/>
    </source>
</evidence>
<evidence type="ECO:0000313" key="11">
    <source>
        <dbReference type="EMBL" id="MDT2690438.1"/>
    </source>
</evidence>
<evidence type="ECO:0000256" key="6">
    <source>
        <dbReference type="SAM" id="MobiDB-lite"/>
    </source>
</evidence>
<keyword evidence="14" id="KW-1185">Reference proteome</keyword>
<keyword evidence="3 7" id="KW-1133">Transmembrane helix</keyword>
<feature type="coiled-coil region" evidence="5">
    <location>
        <begin position="64"/>
        <end position="120"/>
    </location>
</feature>
<dbReference type="Proteomes" id="UP001183682">
    <property type="component" value="Unassembled WGS sequence"/>
</dbReference>
<dbReference type="EMBL" id="JASUBT010000014">
    <property type="protein sequence ID" value="MDL4937244.1"/>
    <property type="molecule type" value="Genomic_DNA"/>
</dbReference>
<dbReference type="Proteomes" id="UP001241571">
    <property type="component" value="Unassembled WGS sequence"/>
</dbReference>
<reference evidence="11" key="4">
    <citation type="submission" date="2023-03" db="EMBL/GenBank/DDBJ databases">
        <authorList>
            <person name="Shen W."/>
            <person name="Cai J."/>
        </authorList>
    </citation>
    <scope>NUCLEOTIDE SEQUENCE</scope>
    <source>
        <strain evidence="11">K69-2</strain>
    </source>
</reference>
<dbReference type="Proteomes" id="UP000516696">
    <property type="component" value="Chromosome"/>
</dbReference>
<evidence type="ECO:0000313" key="18">
    <source>
        <dbReference type="Proteomes" id="UP001241571"/>
    </source>
</evidence>
<accession>A0A2K3QSN1</accession>
<evidence type="ECO:0000256" key="5">
    <source>
        <dbReference type="SAM" id="Coils"/>
    </source>
</evidence>
<sequence>MKNQWRVIVGILLVLVIVLFAVANNMTVPINFGFTSIKAPLILIIIGAALLGALIILLVSTSTMFQQKKELKRLRKELADFQQNNEEKLQEQREVLEREYANKQADLALREQQIAEAEAKTAAVVPGEPPIIENRQDTFPE</sequence>
<dbReference type="EMBL" id="JARPZN010000005">
    <property type="protein sequence ID" value="MDT2690438.1"/>
    <property type="molecule type" value="Genomic_DNA"/>
</dbReference>
<dbReference type="EMBL" id="CP050485">
    <property type="protein sequence ID" value="QOG27456.1"/>
    <property type="molecule type" value="Genomic_DNA"/>
</dbReference>
<dbReference type="Proteomes" id="UP000254807">
    <property type="component" value="Unassembled WGS sequence"/>
</dbReference>
<reference evidence="9 16" key="3">
    <citation type="submission" date="2020-06" db="EMBL/GenBank/DDBJ databases">
        <title>Crossreactivity between MHC class I-restricted antigens from cancer cells and an enterococcal bacteriophage.</title>
        <authorList>
            <person name="Fluckiger A."/>
            <person name="Daillere R."/>
            <person name="Sassi M."/>
            <person name="Cattoir V."/>
            <person name="Kroemer G."/>
            <person name="Zitvogel L."/>
        </authorList>
    </citation>
    <scope>NUCLEOTIDE SEQUENCE [LARGE SCALE GENOMIC DNA]</scope>
    <source>
        <strain evidence="9 16">EG4</strain>
    </source>
</reference>
<name>A0A2K3QSN1_ENTGA</name>
<evidence type="ECO:0000313" key="10">
    <source>
        <dbReference type="EMBL" id="MDL4937244.1"/>
    </source>
</evidence>
<feature type="domain" description="Lipopolysaccharide assembly protein A" evidence="8">
    <location>
        <begin position="24"/>
        <end position="85"/>
    </location>
</feature>
<evidence type="ECO:0000256" key="4">
    <source>
        <dbReference type="ARBA" id="ARBA00023136"/>
    </source>
</evidence>
<dbReference type="Pfam" id="PF06305">
    <property type="entry name" value="LapA_dom"/>
    <property type="match status" value="1"/>
</dbReference>
<dbReference type="InterPro" id="IPR010445">
    <property type="entry name" value="LapA_dom"/>
</dbReference>
<evidence type="ECO:0000313" key="14">
    <source>
        <dbReference type="Proteomes" id="UP000254807"/>
    </source>
</evidence>
<evidence type="ECO:0000313" key="17">
    <source>
        <dbReference type="Proteomes" id="UP001183682"/>
    </source>
</evidence>
<dbReference type="PANTHER" id="PTHR41335">
    <property type="entry name" value="MEMBRANE PROTEIN-RELATED"/>
    <property type="match status" value="1"/>
</dbReference>
<evidence type="ECO:0000256" key="7">
    <source>
        <dbReference type="SAM" id="Phobius"/>
    </source>
</evidence>
<dbReference type="EMBL" id="UFYW01000001">
    <property type="protein sequence ID" value="STD82345.1"/>
    <property type="molecule type" value="Genomic_DNA"/>
</dbReference>
<evidence type="ECO:0000256" key="1">
    <source>
        <dbReference type="ARBA" id="ARBA00022475"/>
    </source>
</evidence>
<evidence type="ECO:0000256" key="3">
    <source>
        <dbReference type="ARBA" id="ARBA00022989"/>
    </source>
</evidence>
<reference evidence="13 14" key="1">
    <citation type="submission" date="2018-06" db="EMBL/GenBank/DDBJ databases">
        <authorList>
            <consortium name="Pathogen Informatics"/>
            <person name="Doyle S."/>
        </authorList>
    </citation>
    <scope>NUCLEOTIDE SEQUENCE [LARGE SCALE GENOMIC DNA]</scope>
    <source>
        <strain evidence="13 14">NCTC12360</strain>
    </source>
</reference>
<dbReference type="GeneID" id="93224222"/>
<dbReference type="OrthoDB" id="2990728at2"/>
<dbReference type="RefSeq" id="WP_060814322.1">
    <property type="nucleotide sequence ID" value="NZ_BSYC01000001.1"/>
</dbReference>
<evidence type="ECO:0000313" key="16">
    <source>
        <dbReference type="Proteomes" id="UP000571857"/>
    </source>
</evidence>
<dbReference type="Proteomes" id="UP000571857">
    <property type="component" value="Unassembled WGS sequence"/>
</dbReference>
<dbReference type="GO" id="GO:0005886">
    <property type="term" value="C:plasma membrane"/>
    <property type="evidence" value="ECO:0007669"/>
    <property type="project" value="InterPro"/>
</dbReference>
<feature type="transmembrane region" description="Helical" evidence="7">
    <location>
        <begin position="41"/>
        <end position="65"/>
    </location>
</feature>